<accession>A0A4Y2IB55</accession>
<proteinExistence type="predicted"/>
<keyword evidence="2" id="KW-1185">Reference proteome</keyword>
<reference evidence="1 2" key="1">
    <citation type="journal article" date="2019" name="Sci. Rep.">
        <title>Orb-weaving spider Araneus ventricosus genome elucidates the spidroin gene catalogue.</title>
        <authorList>
            <person name="Kono N."/>
            <person name="Nakamura H."/>
            <person name="Ohtoshi R."/>
            <person name="Moran D.A.P."/>
            <person name="Shinohara A."/>
            <person name="Yoshida Y."/>
            <person name="Fujiwara M."/>
            <person name="Mori M."/>
            <person name="Tomita M."/>
            <person name="Arakawa K."/>
        </authorList>
    </citation>
    <scope>NUCLEOTIDE SEQUENCE [LARGE SCALE GENOMIC DNA]</scope>
</reference>
<evidence type="ECO:0000313" key="1">
    <source>
        <dbReference type="EMBL" id="GBM74913.1"/>
    </source>
</evidence>
<gene>
    <name evidence="1" type="ORF">AVEN_67642_1</name>
</gene>
<dbReference type="Proteomes" id="UP000499080">
    <property type="component" value="Unassembled WGS sequence"/>
</dbReference>
<sequence>MLRMHQNNPTHHKNHRFLETNCKNSPSDVCDEALHSSTDTQLITHKGSRSCTGLKKVAIRKNYGCENVCKGVIRKRVMDASYVTCRNLHSSRKEWSGLGGTKQRGLGKD</sequence>
<dbReference type="EMBL" id="BGPR01002526">
    <property type="protein sequence ID" value="GBM74913.1"/>
    <property type="molecule type" value="Genomic_DNA"/>
</dbReference>
<name>A0A4Y2IB55_ARAVE</name>
<organism evidence="1 2">
    <name type="scientific">Araneus ventricosus</name>
    <name type="common">Orbweaver spider</name>
    <name type="synonym">Epeira ventricosa</name>
    <dbReference type="NCBI Taxonomy" id="182803"/>
    <lineage>
        <taxon>Eukaryota</taxon>
        <taxon>Metazoa</taxon>
        <taxon>Ecdysozoa</taxon>
        <taxon>Arthropoda</taxon>
        <taxon>Chelicerata</taxon>
        <taxon>Arachnida</taxon>
        <taxon>Araneae</taxon>
        <taxon>Araneomorphae</taxon>
        <taxon>Entelegynae</taxon>
        <taxon>Araneoidea</taxon>
        <taxon>Araneidae</taxon>
        <taxon>Araneus</taxon>
    </lineage>
</organism>
<dbReference type="AlphaFoldDB" id="A0A4Y2IB55"/>
<comment type="caution">
    <text evidence="1">The sequence shown here is derived from an EMBL/GenBank/DDBJ whole genome shotgun (WGS) entry which is preliminary data.</text>
</comment>
<protein>
    <submittedName>
        <fullName evidence="1">Uncharacterized protein</fullName>
    </submittedName>
</protein>
<evidence type="ECO:0000313" key="2">
    <source>
        <dbReference type="Proteomes" id="UP000499080"/>
    </source>
</evidence>